<feature type="chain" id="PRO_5047414310" evidence="1">
    <location>
        <begin position="20"/>
        <end position="113"/>
    </location>
</feature>
<reference evidence="3 4" key="1">
    <citation type="submission" date="2023-07" db="EMBL/GenBank/DDBJ databases">
        <title>Genomic Encyclopedia of Type Strains, Phase IV (KMG-IV): sequencing the most valuable type-strain genomes for metagenomic binning, comparative biology and taxonomic classification.</title>
        <authorList>
            <person name="Goeker M."/>
        </authorList>
    </citation>
    <scope>NUCLEOTIDE SEQUENCE [LARGE SCALE GENOMIC DNA]</scope>
    <source>
        <strain evidence="3 4">DSM 11549</strain>
    </source>
</reference>
<dbReference type="Pfam" id="PF09917">
    <property type="entry name" value="DUF2147"/>
    <property type="match status" value="1"/>
</dbReference>
<accession>A0ABU0C5A8</accession>
<dbReference type="PANTHER" id="PTHR36919">
    <property type="entry name" value="BLR1215 PROTEIN"/>
    <property type="match status" value="1"/>
</dbReference>
<evidence type="ECO:0000256" key="1">
    <source>
        <dbReference type="SAM" id="SignalP"/>
    </source>
</evidence>
<dbReference type="PANTHER" id="PTHR36919:SF2">
    <property type="entry name" value="BLL6627 PROTEIN"/>
    <property type="match status" value="1"/>
</dbReference>
<dbReference type="Proteomes" id="UP001230253">
    <property type="component" value="Unassembled WGS sequence"/>
</dbReference>
<proteinExistence type="predicted"/>
<comment type="caution">
    <text evidence="3">The sequence shown here is derived from an EMBL/GenBank/DDBJ whole genome shotgun (WGS) entry which is preliminary data.</text>
</comment>
<feature type="signal peptide" evidence="1">
    <location>
        <begin position="1"/>
        <end position="19"/>
    </location>
</feature>
<organism evidence="3 4">
    <name type="scientific">Rhodopseudomonas julia</name>
    <dbReference type="NCBI Taxonomy" id="200617"/>
    <lineage>
        <taxon>Bacteria</taxon>
        <taxon>Pseudomonadati</taxon>
        <taxon>Pseudomonadota</taxon>
        <taxon>Alphaproteobacteria</taxon>
        <taxon>Hyphomicrobiales</taxon>
        <taxon>Nitrobacteraceae</taxon>
        <taxon>Rhodopseudomonas</taxon>
    </lineage>
</organism>
<evidence type="ECO:0000259" key="2">
    <source>
        <dbReference type="Pfam" id="PF09917"/>
    </source>
</evidence>
<evidence type="ECO:0000313" key="3">
    <source>
        <dbReference type="EMBL" id="MDQ0325708.1"/>
    </source>
</evidence>
<protein>
    <submittedName>
        <fullName evidence="3">Uncharacterized protein (DUF2147 family)</fullName>
    </submittedName>
</protein>
<dbReference type="InterPro" id="IPR019223">
    <property type="entry name" value="DUF2147"/>
</dbReference>
<keyword evidence="1" id="KW-0732">Signal</keyword>
<dbReference type="EMBL" id="JAUSUK010000001">
    <property type="protein sequence ID" value="MDQ0325708.1"/>
    <property type="molecule type" value="Genomic_DNA"/>
</dbReference>
<evidence type="ECO:0000313" key="4">
    <source>
        <dbReference type="Proteomes" id="UP001230253"/>
    </source>
</evidence>
<dbReference type="Gene3D" id="2.40.128.520">
    <property type="match status" value="1"/>
</dbReference>
<feature type="domain" description="DUF2147" evidence="2">
    <location>
        <begin position="59"/>
        <end position="112"/>
    </location>
</feature>
<gene>
    <name evidence="3" type="ORF">J2R99_001557</name>
</gene>
<keyword evidence="4" id="KW-1185">Reference proteome</keyword>
<sequence>MKTKTIALIAALVTWPAFAVADPLEGNWVAATGNTVRISSCGNAFCMKVTSGPNKGKEIGRMQGSDGKYKGTVVNPEDDKTYSGSATLTSANSLKLKGCALGIFCKTQNWQRR</sequence>
<dbReference type="RefSeq" id="WP_307153880.1">
    <property type="nucleotide sequence ID" value="NZ_JAUSUK010000001.1"/>
</dbReference>
<name>A0ABU0C5A8_9BRAD</name>